<gene>
    <name evidence="2" type="ORF">A8C32_03495</name>
</gene>
<dbReference type="SMART" id="SM00710">
    <property type="entry name" value="PbH1"/>
    <property type="match status" value="10"/>
</dbReference>
<comment type="caution">
    <text evidence="2">The sequence shown here is derived from an EMBL/GenBank/DDBJ whole genome shotgun (WGS) entry which is preliminary data.</text>
</comment>
<evidence type="ECO:0000313" key="2">
    <source>
        <dbReference type="EMBL" id="OEK08530.1"/>
    </source>
</evidence>
<dbReference type="Proteomes" id="UP000095713">
    <property type="component" value="Unassembled WGS sequence"/>
</dbReference>
<evidence type="ECO:0000259" key="1">
    <source>
        <dbReference type="Pfam" id="PF13229"/>
    </source>
</evidence>
<dbReference type="EMBL" id="MDJD01000034">
    <property type="protein sequence ID" value="OEK08530.1"/>
    <property type="molecule type" value="Genomic_DNA"/>
</dbReference>
<evidence type="ECO:0000313" key="3">
    <source>
        <dbReference type="Proteomes" id="UP000095713"/>
    </source>
</evidence>
<dbReference type="AlphaFoldDB" id="A0A1E5TAZ3"/>
<dbReference type="InterPro" id="IPR039448">
    <property type="entry name" value="Beta_helix"/>
</dbReference>
<sequence>MLSCNKEELFAEPTLEVVDPKEDPDEETDTNLPCNFTLDNVEPNSTIIIDCLLDLKGQTVNLPANVTIEGKGGDIINGTINFSEGNNVIDGNLLSSNLTITGNSPHLKDPVFKFNPKRWGIVEGVTTSENAQKNNDILESSMKMAKELGVTTFQIDKMDAYFEVSKVTSTTTNRNFYPSEEAVNVPSNFTLSMGENVHLRVQPNSSSDYALLALRDVSNARVEGGNLHGDRLNHDDSKGVGNSGHVIMIHGSNNIDIDNVRMINGTGDGLNINSIGFTFEAGYIPSNNIRVTNNTLDSNRRNNISITDGFNILIDSNNFLNAGIDLPNSKGVAPGFGLDVEAVRRRDTNGEFILYEKAYNITLSNNIEKGSKYGAFIVAIGEDVTIENNTTENSINIADGSGVKILNNEITAKPGDTAGAGIITGHPDSTTASNNIISGNTINGYTVGIAVYTRENEIYNNKIINFVTGVQPKNVKDINIYKNTFESNLSNSVGIFGNITSMDNVKIYENNFVKTGREGIKMVMVNNEVEESNNKVIIDNNDFKQSSITISRTKNVDFINNTSKKISLLDAQLINLYKNTIDGDGNHAIEILSGCRDIDISENVISVTGNNNCVYQPLGSVNIFIDKNDCSGQAAN</sequence>
<dbReference type="Pfam" id="PF13229">
    <property type="entry name" value="Beta_helix"/>
    <property type="match status" value="1"/>
</dbReference>
<dbReference type="InterPro" id="IPR011050">
    <property type="entry name" value="Pectin_lyase_fold/virulence"/>
</dbReference>
<dbReference type="Gene3D" id="2.160.20.10">
    <property type="entry name" value="Single-stranded right-handed beta-helix, Pectin lyase-like"/>
    <property type="match status" value="1"/>
</dbReference>
<accession>A0A1E5TAZ3</accession>
<dbReference type="InterPro" id="IPR006626">
    <property type="entry name" value="PbH1"/>
</dbReference>
<keyword evidence="3" id="KW-1185">Reference proteome</keyword>
<feature type="domain" description="Right handed beta helix" evidence="1">
    <location>
        <begin position="384"/>
        <end position="535"/>
    </location>
</feature>
<dbReference type="STRING" id="1849968.A8C32_03495"/>
<reference evidence="2 3" key="1">
    <citation type="submission" date="2016-05" db="EMBL/GenBank/DDBJ databases">
        <title>Draft Genome Sequence of Algibacter sp. Strain SK-16 Isolated from the Surface Water of Aburatsubo Inlet.</title>
        <authorList>
            <person name="Wong S.-K."/>
            <person name="Yoshizawa S."/>
            <person name="Nakajima Y."/>
            <person name="Ogura Y."/>
            <person name="Tetsuya H."/>
            <person name="Hamasaki K."/>
        </authorList>
    </citation>
    <scope>NUCLEOTIDE SEQUENCE [LARGE SCALE GENOMIC DNA]</scope>
    <source>
        <strain evidence="2 3">SK-16</strain>
    </source>
</reference>
<dbReference type="InterPro" id="IPR012334">
    <property type="entry name" value="Pectin_lyas_fold"/>
</dbReference>
<dbReference type="SUPFAM" id="SSF51126">
    <property type="entry name" value="Pectin lyase-like"/>
    <property type="match status" value="2"/>
</dbReference>
<proteinExistence type="predicted"/>
<protein>
    <recommendedName>
        <fullName evidence="1">Right handed beta helix domain-containing protein</fullName>
    </recommendedName>
</protein>
<name>A0A1E5TAZ3_9FLAO</name>
<organism evidence="2 3">
    <name type="scientific">Flavivirga aquatica</name>
    <dbReference type="NCBI Taxonomy" id="1849968"/>
    <lineage>
        <taxon>Bacteria</taxon>
        <taxon>Pseudomonadati</taxon>
        <taxon>Bacteroidota</taxon>
        <taxon>Flavobacteriia</taxon>
        <taxon>Flavobacteriales</taxon>
        <taxon>Flavobacteriaceae</taxon>
        <taxon>Flavivirga</taxon>
    </lineage>
</organism>